<feature type="transmembrane region" description="Helical" evidence="1">
    <location>
        <begin position="6"/>
        <end position="26"/>
    </location>
</feature>
<keyword evidence="1" id="KW-0812">Transmembrane</keyword>
<organism evidence="2 3">
    <name type="scientific">Sphingomonas aerolata</name>
    <dbReference type="NCBI Taxonomy" id="185951"/>
    <lineage>
        <taxon>Bacteria</taxon>
        <taxon>Pseudomonadati</taxon>
        <taxon>Pseudomonadota</taxon>
        <taxon>Alphaproteobacteria</taxon>
        <taxon>Sphingomonadales</taxon>
        <taxon>Sphingomonadaceae</taxon>
        <taxon>Sphingomonas</taxon>
    </lineage>
</organism>
<sequence length="67" mass="7208">MTYGSAIMFVVAALLGIIGVAMLLRLRSPDVSDKQVYAFRMIGIMLTSGAIVLALSAGAMWQWTLES</sequence>
<name>A0A2T4YQ11_9SPHN</name>
<dbReference type="EMBL" id="PZZN01000002">
    <property type="protein sequence ID" value="PTM45605.1"/>
    <property type="molecule type" value="Genomic_DNA"/>
</dbReference>
<evidence type="ECO:0000313" key="3">
    <source>
        <dbReference type="Proteomes" id="UP000240996"/>
    </source>
</evidence>
<comment type="caution">
    <text evidence="2">The sequence shown here is derived from an EMBL/GenBank/DDBJ whole genome shotgun (WGS) entry which is preliminary data.</text>
</comment>
<keyword evidence="3" id="KW-1185">Reference proteome</keyword>
<keyword evidence="1" id="KW-0472">Membrane</keyword>
<dbReference type="Proteomes" id="UP000240996">
    <property type="component" value="Unassembled WGS sequence"/>
</dbReference>
<gene>
    <name evidence="2" type="ORF">C8J24_1831</name>
</gene>
<protein>
    <submittedName>
        <fullName evidence="2">Uncharacterized protein</fullName>
    </submittedName>
</protein>
<evidence type="ECO:0000256" key="1">
    <source>
        <dbReference type="SAM" id="Phobius"/>
    </source>
</evidence>
<dbReference type="GeneID" id="93691027"/>
<accession>A0A2T4YQ11</accession>
<evidence type="ECO:0000313" key="2">
    <source>
        <dbReference type="EMBL" id="PTM45605.1"/>
    </source>
</evidence>
<feature type="transmembrane region" description="Helical" evidence="1">
    <location>
        <begin position="38"/>
        <end position="61"/>
    </location>
</feature>
<dbReference type="RefSeq" id="WP_031396614.1">
    <property type="nucleotide sequence ID" value="NZ_CP098762.1"/>
</dbReference>
<keyword evidence="1" id="KW-1133">Transmembrane helix</keyword>
<reference evidence="2 3" key="1">
    <citation type="submission" date="2018-04" db="EMBL/GenBank/DDBJ databases">
        <title>Genomic Encyclopedia of Type Strains, Phase III (KMG-III): the genomes of soil and plant-associated and newly described type strains.</title>
        <authorList>
            <person name="Whitman W."/>
        </authorList>
    </citation>
    <scope>NUCLEOTIDE SEQUENCE [LARGE SCALE GENOMIC DNA]</scope>
    <source>
        <strain evidence="2 3">NW12</strain>
    </source>
</reference>
<proteinExistence type="predicted"/>
<dbReference type="AlphaFoldDB" id="A0A2T4YQ11"/>